<dbReference type="Proteomes" id="UP000324585">
    <property type="component" value="Unassembled WGS sequence"/>
</dbReference>
<dbReference type="EMBL" id="VRMN01000007">
    <property type="protein sequence ID" value="KAA8493230.1"/>
    <property type="molecule type" value="Genomic_DNA"/>
</dbReference>
<sequence length="189" mass="20749">MDDMRYTCSQVSLAMRRLSLCGTARLVDFASDYGAALAPRHFPTRTEYPFDDRDREGVKKVKVKIFKLLVRCGADINWHAYEQGKRTPLMAMPLSFGHETRISVSAGTANEVCEHREAGGAEPMAGLDAGVLGMSHFYPSRAGWSPQSPSWSVLMRKVPATESIVLLSRDAQVGQCDVQGFGDRVHAGA</sequence>
<comment type="caution">
    <text evidence="1">The sequence shown here is derived from an EMBL/GenBank/DDBJ whole genome shotgun (WGS) entry which is preliminary data.</text>
</comment>
<reference evidence="2" key="1">
    <citation type="journal article" date="2019" name="Nat. Commun.">
        <title>Expansion of phycobilisome linker gene families in mesophilic red algae.</title>
        <authorList>
            <person name="Lee J."/>
            <person name="Kim D."/>
            <person name="Bhattacharya D."/>
            <person name="Yoon H.S."/>
        </authorList>
    </citation>
    <scope>NUCLEOTIDE SEQUENCE [LARGE SCALE GENOMIC DNA]</scope>
    <source>
        <strain evidence="2">CCMP 1328</strain>
    </source>
</reference>
<keyword evidence="2" id="KW-1185">Reference proteome</keyword>
<evidence type="ECO:0000313" key="1">
    <source>
        <dbReference type="EMBL" id="KAA8493230.1"/>
    </source>
</evidence>
<gene>
    <name evidence="1" type="ORF">FVE85_8675</name>
</gene>
<accession>A0A5J4YQG4</accession>
<protein>
    <submittedName>
        <fullName evidence="1">Uncharacterized protein</fullName>
    </submittedName>
</protein>
<evidence type="ECO:0000313" key="2">
    <source>
        <dbReference type="Proteomes" id="UP000324585"/>
    </source>
</evidence>
<dbReference type="AlphaFoldDB" id="A0A5J4YQG4"/>
<organism evidence="1 2">
    <name type="scientific">Porphyridium purpureum</name>
    <name type="common">Red alga</name>
    <name type="synonym">Porphyridium cruentum</name>
    <dbReference type="NCBI Taxonomy" id="35688"/>
    <lineage>
        <taxon>Eukaryota</taxon>
        <taxon>Rhodophyta</taxon>
        <taxon>Bangiophyceae</taxon>
        <taxon>Porphyridiales</taxon>
        <taxon>Porphyridiaceae</taxon>
        <taxon>Porphyridium</taxon>
    </lineage>
</organism>
<proteinExistence type="predicted"/>
<name>A0A5J4YQG4_PORPP</name>